<dbReference type="OrthoDB" id="9785549at2"/>
<organism evidence="3 4">
    <name type="scientific">Halarcobacter anaerophilus</name>
    <dbReference type="NCBI Taxonomy" id="877500"/>
    <lineage>
        <taxon>Bacteria</taxon>
        <taxon>Pseudomonadati</taxon>
        <taxon>Campylobacterota</taxon>
        <taxon>Epsilonproteobacteria</taxon>
        <taxon>Campylobacterales</taxon>
        <taxon>Arcobacteraceae</taxon>
        <taxon>Halarcobacter</taxon>
    </lineage>
</organism>
<dbReference type="Gene3D" id="3.40.830.10">
    <property type="entry name" value="LigB-like"/>
    <property type="match status" value="1"/>
</dbReference>
<comment type="caution">
    <text evidence="3">The sequence shown here is derived from an EMBL/GenBank/DDBJ whole genome shotgun (WGS) entry which is preliminary data.</text>
</comment>
<evidence type="ECO:0000256" key="1">
    <source>
        <dbReference type="ARBA" id="ARBA00006315"/>
    </source>
</evidence>
<name>A0A4Q0XUY8_9BACT</name>
<comment type="similarity">
    <text evidence="1 2">Belongs to the MEMO1 family.</text>
</comment>
<dbReference type="PANTHER" id="PTHR11060">
    <property type="entry name" value="PROTEIN MEMO1"/>
    <property type="match status" value="1"/>
</dbReference>
<evidence type="ECO:0000256" key="2">
    <source>
        <dbReference type="HAMAP-Rule" id="MF_00055"/>
    </source>
</evidence>
<dbReference type="Proteomes" id="UP000290191">
    <property type="component" value="Unassembled WGS sequence"/>
</dbReference>
<dbReference type="Pfam" id="PF01875">
    <property type="entry name" value="Memo"/>
    <property type="match status" value="1"/>
</dbReference>
<dbReference type="STRING" id="877500.GCA_000935065_00923"/>
<dbReference type="InterPro" id="IPR002737">
    <property type="entry name" value="MEMO1_fam"/>
</dbReference>
<dbReference type="CDD" id="cd07361">
    <property type="entry name" value="MEMO_like"/>
    <property type="match status" value="1"/>
</dbReference>
<gene>
    <name evidence="3" type="primary">amrB</name>
    <name evidence="3" type="ORF">CRV06_13975</name>
</gene>
<dbReference type="HAMAP" id="MF_00055">
    <property type="entry name" value="MEMO1"/>
    <property type="match status" value="1"/>
</dbReference>
<reference evidence="3 4" key="1">
    <citation type="submission" date="2017-10" db="EMBL/GenBank/DDBJ databases">
        <title>Genomics of the genus Arcobacter.</title>
        <authorList>
            <person name="Perez-Cataluna A."/>
            <person name="Figueras M.J."/>
        </authorList>
    </citation>
    <scope>NUCLEOTIDE SEQUENCE [LARGE SCALE GENOMIC DNA]</scope>
    <source>
        <strain evidence="3 4">DSM 24636</strain>
    </source>
</reference>
<evidence type="ECO:0000313" key="3">
    <source>
        <dbReference type="EMBL" id="RXJ61387.1"/>
    </source>
</evidence>
<evidence type="ECO:0000313" key="4">
    <source>
        <dbReference type="Proteomes" id="UP000290191"/>
    </source>
</evidence>
<keyword evidence="4" id="KW-1185">Reference proteome</keyword>
<dbReference type="RefSeq" id="WP_129082943.1">
    <property type="nucleotide sequence ID" value="NZ_CP041070.1"/>
</dbReference>
<proteinExistence type="inferred from homology"/>
<sequence>MSQREMSVAGTFYPDSKSEIERYITHFNKSFSVKDENRNKIKPRAIICPHAGYIYSGFTSNLAFNLSSNKDIKRVIVFGPSHRVYIKGASIALFDTYKTPLGDLKIDLEYSKKLKEKYGFLDFNESLHKEHSTETQAPFIKNYFKEAKIIEIVYGELDFNELSKLTDELLLDKENFIVISTDLSHFYPLNEAKKLDNICLNAIASKNLELFDKGCEACGKIGVKAIIKSAIKYNFDTELLYYCTSYDKTKDDSSVVGYASALIGEKI</sequence>
<protein>
    <recommendedName>
        <fullName evidence="2">MEMO1 family protein CRV06_13975</fullName>
    </recommendedName>
</protein>
<accession>A0A4Q0XUY8</accession>
<dbReference type="AlphaFoldDB" id="A0A4Q0XUY8"/>
<dbReference type="EMBL" id="PDKO01000016">
    <property type="protein sequence ID" value="RXJ61387.1"/>
    <property type="molecule type" value="Genomic_DNA"/>
</dbReference>
<dbReference type="PANTHER" id="PTHR11060:SF0">
    <property type="entry name" value="PROTEIN MEMO1"/>
    <property type="match status" value="1"/>
</dbReference>
<dbReference type="NCBIfam" id="TIGR04336">
    <property type="entry name" value="AmmeMemoSam_B"/>
    <property type="match status" value="1"/>
</dbReference>